<name>A0A0K1LMW2_9CAUD</name>
<evidence type="ECO:0000313" key="1">
    <source>
        <dbReference type="EMBL" id="AKU43543.1"/>
    </source>
</evidence>
<accession>A0A0K1LMW2</accession>
<protein>
    <submittedName>
        <fullName evidence="1">Uncharacterized protein</fullName>
    </submittedName>
</protein>
<gene>
    <name evidence="1" type="ORF">CPT_Seuss17</name>
</gene>
<reference evidence="1 2" key="1">
    <citation type="journal article" date="2015" name="Genome Announc.">
        <title>Complete Genome Sequence of Caulobacter crescentus Siphophage Seuss.</title>
        <authorList>
            <person name="Sloan J.M."/>
            <person name="Keene J.L."/>
            <person name="Cahill J.L."/>
            <person name="Rasche E.S."/>
            <person name="Kuty Everett G.F."/>
        </authorList>
    </citation>
    <scope>NUCLEOTIDE SEQUENCE [LARGE SCALE GENOMIC DNA]</scope>
</reference>
<dbReference type="Proteomes" id="UP000221339">
    <property type="component" value="Segment"/>
</dbReference>
<keyword evidence="2" id="KW-1185">Reference proteome</keyword>
<organism evidence="1 2">
    <name type="scientific">Caulobacter phage Seuss</name>
    <dbReference type="NCBI Taxonomy" id="1675601"/>
    <lineage>
        <taxon>Viruses</taxon>
        <taxon>Duplodnaviria</taxon>
        <taxon>Heunggongvirae</taxon>
        <taxon>Uroviricota</taxon>
        <taxon>Caudoviricetes</taxon>
        <taxon>Seussvirus</taxon>
        <taxon>Seussvirus seuss</taxon>
    </lineage>
</organism>
<evidence type="ECO:0000313" key="2">
    <source>
        <dbReference type="Proteomes" id="UP000221339"/>
    </source>
</evidence>
<dbReference type="EMBL" id="KT001914">
    <property type="protein sequence ID" value="AKU43543.1"/>
    <property type="molecule type" value="Genomic_DNA"/>
</dbReference>
<sequence>MKVRVGRVQLGSDLSAVEKQIAGELVANSIDKAQEISPRFLRRLGARIQMAAMSEANDIFDVVVGIIDSPKFSTSDMGVRYADVIRGAPAGTSGPGGRVSWSDLSLRYAGYKRRHRPANRDRMFRYNNGLRNYLDRQGLSIVKSRLGGIQVKVDVTPPANSEVRKYKTGQIWRQTIFPEEVASLALGRVSVTMFPRLSPSLAPMLSSRKWTDSGTGKLERQLFAGTRAADKLVNRNRPYRPLVTPVLQFFMLVRIPSAIKRSVRNYLGRTGIARD</sequence>
<proteinExistence type="predicted"/>